<dbReference type="SMART" id="SM00530">
    <property type="entry name" value="HTH_XRE"/>
    <property type="match status" value="1"/>
</dbReference>
<dbReference type="PROSITE" id="PS50943">
    <property type="entry name" value="HTH_CROC1"/>
    <property type="match status" value="1"/>
</dbReference>
<dbReference type="InterPro" id="IPR001387">
    <property type="entry name" value="Cro/C1-type_HTH"/>
</dbReference>
<dbReference type="EMBL" id="BJYU01000234">
    <property type="protein sequence ID" value="GEO18730.1"/>
    <property type="molecule type" value="Genomic_DNA"/>
</dbReference>
<dbReference type="PANTHER" id="PTHR36511:SF4">
    <property type="entry name" value="ANTITOXIN MQSA"/>
    <property type="match status" value="1"/>
</dbReference>
<evidence type="ECO:0000313" key="5">
    <source>
        <dbReference type="EMBL" id="GEO18730.1"/>
    </source>
</evidence>
<dbReference type="Gene3D" id="1.10.260.40">
    <property type="entry name" value="lambda repressor-like DNA-binding domains"/>
    <property type="match status" value="1"/>
</dbReference>
<dbReference type="SUPFAM" id="SSF47413">
    <property type="entry name" value="lambda repressor-like DNA-binding domains"/>
    <property type="match status" value="1"/>
</dbReference>
<reference evidence="5 6" key="1">
    <citation type="submission" date="2019-07" db="EMBL/GenBank/DDBJ databases">
        <title>Whole genome shotgun sequence of Microvirga aerophila NBRC 106136.</title>
        <authorList>
            <person name="Hosoyama A."/>
            <person name="Uohara A."/>
            <person name="Ohji S."/>
            <person name="Ichikawa N."/>
        </authorList>
    </citation>
    <scope>NUCLEOTIDE SEQUENCE [LARGE SCALE GENOMIC DNA]</scope>
    <source>
        <strain evidence="5 6">NBRC 106136</strain>
    </source>
</reference>
<feature type="domain" description="HTH cro/C1-type" evidence="4">
    <location>
        <begin position="45"/>
        <end position="80"/>
    </location>
</feature>
<keyword evidence="2" id="KW-0238">DNA-binding</keyword>
<proteinExistence type="predicted"/>
<dbReference type="CDD" id="cd00093">
    <property type="entry name" value="HTH_XRE"/>
    <property type="match status" value="1"/>
</dbReference>
<comment type="caution">
    <text evidence="5">The sequence shown here is derived from an EMBL/GenBank/DDBJ whole genome shotgun (WGS) entry which is preliminary data.</text>
</comment>
<gene>
    <name evidence="5" type="ORF">MAE02_64260</name>
</gene>
<keyword evidence="1" id="KW-0805">Transcription regulation</keyword>
<sequence>MGRDDDYDRLLGGLSEALAEPEQTGVLGLRLVSPLPLRVPDEIDVAAIRRKTGLSQTAFASQIGVPVATIRNWEQGHRSPQGPARVLLALLDRDSRIVEKTLQGSQSG</sequence>
<keyword evidence="6" id="KW-1185">Reference proteome</keyword>
<dbReference type="GO" id="GO:0003677">
    <property type="term" value="F:DNA binding"/>
    <property type="evidence" value="ECO:0007669"/>
    <property type="project" value="UniProtKB-KW"/>
</dbReference>
<dbReference type="RefSeq" id="WP_114189235.1">
    <property type="nucleotide sequence ID" value="NZ_BJYU01000234.1"/>
</dbReference>
<evidence type="ECO:0000256" key="3">
    <source>
        <dbReference type="ARBA" id="ARBA00023163"/>
    </source>
</evidence>
<protein>
    <recommendedName>
        <fullName evidence="4">HTH cro/C1-type domain-containing protein</fullName>
    </recommendedName>
</protein>
<dbReference type="Proteomes" id="UP000321085">
    <property type="component" value="Unassembled WGS sequence"/>
</dbReference>
<name>A0A512C3F5_9HYPH</name>
<organism evidence="5 6">
    <name type="scientific">Microvirga aerophila</name>
    <dbReference type="NCBI Taxonomy" id="670291"/>
    <lineage>
        <taxon>Bacteria</taxon>
        <taxon>Pseudomonadati</taxon>
        <taxon>Pseudomonadota</taxon>
        <taxon>Alphaproteobacteria</taxon>
        <taxon>Hyphomicrobiales</taxon>
        <taxon>Methylobacteriaceae</taxon>
        <taxon>Microvirga</taxon>
    </lineage>
</organism>
<dbReference type="InterPro" id="IPR010982">
    <property type="entry name" value="Lambda_DNA-bd_dom_sf"/>
</dbReference>
<dbReference type="Pfam" id="PF01381">
    <property type="entry name" value="HTH_3"/>
    <property type="match status" value="1"/>
</dbReference>
<evidence type="ECO:0000256" key="2">
    <source>
        <dbReference type="ARBA" id="ARBA00023125"/>
    </source>
</evidence>
<keyword evidence="3" id="KW-0804">Transcription</keyword>
<dbReference type="AlphaFoldDB" id="A0A512C3F5"/>
<evidence type="ECO:0000256" key="1">
    <source>
        <dbReference type="ARBA" id="ARBA00023015"/>
    </source>
</evidence>
<evidence type="ECO:0000313" key="6">
    <source>
        <dbReference type="Proteomes" id="UP000321085"/>
    </source>
</evidence>
<evidence type="ECO:0000259" key="4">
    <source>
        <dbReference type="PROSITE" id="PS50943"/>
    </source>
</evidence>
<dbReference type="OrthoDB" id="461984at2"/>
<dbReference type="InterPro" id="IPR052359">
    <property type="entry name" value="HTH-type_reg/antitoxin"/>
</dbReference>
<dbReference type="PANTHER" id="PTHR36511">
    <property type="entry name" value="MERR FAMILY BACTERIAL REGULATORY PROTEIN"/>
    <property type="match status" value="1"/>
</dbReference>
<accession>A0A512C3F5</accession>